<evidence type="ECO:0000313" key="2">
    <source>
        <dbReference type="Proteomes" id="UP000324222"/>
    </source>
</evidence>
<name>A0A5B7HE08_PORTR</name>
<comment type="caution">
    <text evidence="1">The sequence shown here is derived from an EMBL/GenBank/DDBJ whole genome shotgun (WGS) entry which is preliminary data.</text>
</comment>
<sequence length="90" mass="10044">MNKKSSTAPASQRPLAKRRGLVAGQAARFYREGKVLRGEQIQSAAPVSYGNPFSENMERRNSIKKLPIILQDDMVWGRGEPGQCSRRDVV</sequence>
<dbReference type="Proteomes" id="UP000324222">
    <property type="component" value="Unassembled WGS sequence"/>
</dbReference>
<keyword evidence="2" id="KW-1185">Reference proteome</keyword>
<reference evidence="1 2" key="1">
    <citation type="submission" date="2019-05" db="EMBL/GenBank/DDBJ databases">
        <title>Another draft genome of Portunus trituberculatus and its Hox gene families provides insights of decapod evolution.</title>
        <authorList>
            <person name="Jeong J.-H."/>
            <person name="Song I."/>
            <person name="Kim S."/>
            <person name="Choi T."/>
            <person name="Kim D."/>
            <person name="Ryu S."/>
            <person name="Kim W."/>
        </authorList>
    </citation>
    <scope>NUCLEOTIDE SEQUENCE [LARGE SCALE GENOMIC DNA]</scope>
    <source>
        <tissue evidence="1">Muscle</tissue>
    </source>
</reference>
<evidence type="ECO:0000313" key="1">
    <source>
        <dbReference type="EMBL" id="MPC66894.1"/>
    </source>
</evidence>
<protein>
    <submittedName>
        <fullName evidence="1">Uncharacterized protein</fullName>
    </submittedName>
</protein>
<organism evidence="1 2">
    <name type="scientific">Portunus trituberculatus</name>
    <name type="common">Swimming crab</name>
    <name type="synonym">Neptunus trituberculatus</name>
    <dbReference type="NCBI Taxonomy" id="210409"/>
    <lineage>
        <taxon>Eukaryota</taxon>
        <taxon>Metazoa</taxon>
        <taxon>Ecdysozoa</taxon>
        <taxon>Arthropoda</taxon>
        <taxon>Crustacea</taxon>
        <taxon>Multicrustacea</taxon>
        <taxon>Malacostraca</taxon>
        <taxon>Eumalacostraca</taxon>
        <taxon>Eucarida</taxon>
        <taxon>Decapoda</taxon>
        <taxon>Pleocyemata</taxon>
        <taxon>Brachyura</taxon>
        <taxon>Eubrachyura</taxon>
        <taxon>Portunoidea</taxon>
        <taxon>Portunidae</taxon>
        <taxon>Portuninae</taxon>
        <taxon>Portunus</taxon>
    </lineage>
</organism>
<dbReference type="EMBL" id="VSRR010025467">
    <property type="protein sequence ID" value="MPC66894.1"/>
    <property type="molecule type" value="Genomic_DNA"/>
</dbReference>
<dbReference type="AlphaFoldDB" id="A0A5B7HE08"/>
<proteinExistence type="predicted"/>
<gene>
    <name evidence="1" type="ORF">E2C01_061049</name>
</gene>
<accession>A0A5B7HE08</accession>